<dbReference type="EMBL" id="LXEO01000012">
    <property type="protein sequence ID" value="OAT20242.1"/>
    <property type="molecule type" value="Genomic_DNA"/>
</dbReference>
<dbReference type="GO" id="GO:0016787">
    <property type="term" value="F:hydrolase activity"/>
    <property type="evidence" value="ECO:0007669"/>
    <property type="project" value="UniProtKB-KW"/>
</dbReference>
<evidence type="ECO:0000313" key="2">
    <source>
        <dbReference type="EMBL" id="OAT20242.1"/>
    </source>
</evidence>
<accession>A0A1B7HX46</accession>
<keyword evidence="3" id="KW-1185">Reference proteome</keyword>
<keyword evidence="2" id="KW-0378">Hydrolase</keyword>
<dbReference type="Proteomes" id="UP000078286">
    <property type="component" value="Unassembled WGS sequence"/>
</dbReference>
<comment type="caution">
    <text evidence="2">The sequence shown here is derived from an EMBL/GenBank/DDBJ whole genome shotgun (WGS) entry which is preliminary data.</text>
</comment>
<dbReference type="Gene3D" id="3.40.50.1820">
    <property type="entry name" value="alpha/beta hydrolase"/>
    <property type="match status" value="1"/>
</dbReference>
<feature type="domain" description="AB hydrolase-1" evidence="1">
    <location>
        <begin position="64"/>
        <end position="227"/>
    </location>
</feature>
<dbReference type="InterPro" id="IPR050228">
    <property type="entry name" value="Carboxylesterase_BioH"/>
</dbReference>
<evidence type="ECO:0000259" key="1">
    <source>
        <dbReference type="Pfam" id="PF00561"/>
    </source>
</evidence>
<dbReference type="AlphaFoldDB" id="A0A1B7HX46"/>
<name>A0A1B7HX46_9ENTR</name>
<gene>
    <name evidence="2" type="ORF">M979_0979</name>
</gene>
<dbReference type="PATRIC" id="fig|1354255.3.peg.1002"/>
<dbReference type="InterPro" id="IPR000073">
    <property type="entry name" value="AB_hydrolase_1"/>
</dbReference>
<reference evidence="2 3" key="1">
    <citation type="submission" date="2016-04" db="EMBL/GenBank/DDBJ databases">
        <title>ATOL: Assembling a taxonomically balanced genome-scale reconstruction of the evolutionary history of the Enterobacteriaceae.</title>
        <authorList>
            <person name="Plunkett G.III."/>
            <person name="Neeno-Eckwall E.C."/>
            <person name="Glasner J.D."/>
            <person name="Perna N.T."/>
        </authorList>
    </citation>
    <scope>NUCLEOTIDE SEQUENCE [LARGE SCALE GENOMIC DNA]</scope>
    <source>
        <strain evidence="2 3">ATCC 51607</strain>
    </source>
</reference>
<dbReference type="RefSeq" id="WP_064553960.1">
    <property type="nucleotide sequence ID" value="NZ_LXEO01000012.1"/>
</dbReference>
<protein>
    <submittedName>
        <fullName evidence="2">Alpha/beta fold family hydrolase</fullName>
    </submittedName>
</protein>
<dbReference type="PANTHER" id="PTHR43194">
    <property type="entry name" value="HYDROLASE ALPHA/BETA FOLD FAMILY"/>
    <property type="match status" value="1"/>
</dbReference>
<proteinExistence type="predicted"/>
<dbReference type="Pfam" id="PF00561">
    <property type="entry name" value="Abhydrolase_1"/>
    <property type="match status" value="1"/>
</dbReference>
<evidence type="ECO:0000313" key="3">
    <source>
        <dbReference type="Proteomes" id="UP000078286"/>
    </source>
</evidence>
<dbReference type="SUPFAM" id="SSF53474">
    <property type="entry name" value="alpha/beta-Hydrolases"/>
    <property type="match status" value="1"/>
</dbReference>
<sequence length="243" mass="26339">MNTLPLLENHHAPLILLGGTLCNARLWQPLVEQLNVSHVSCVTISGADCANAVASQLLEVLPARFCLVGFSLGAMVALQMVALAPERIAGLTLLSVNPLCDLPENAPVRRAAVAQAARAGLARWLTENLWVKYVAPHRLDEAALYNTIIQMAKETGIDTFAQQTEIAISRTDRRSALAAFRSPTLILNGAYDVICTPQHHQAVAEAAPYARWITLPDSGHFIPLEAPQLAAIAMRNWIQESKA</sequence>
<organism evidence="2 3">
    <name type="scientific">Buttiauxella noackiae ATCC 51607</name>
    <dbReference type="NCBI Taxonomy" id="1354255"/>
    <lineage>
        <taxon>Bacteria</taxon>
        <taxon>Pseudomonadati</taxon>
        <taxon>Pseudomonadota</taxon>
        <taxon>Gammaproteobacteria</taxon>
        <taxon>Enterobacterales</taxon>
        <taxon>Enterobacteriaceae</taxon>
        <taxon>Buttiauxella</taxon>
    </lineage>
</organism>
<dbReference type="InterPro" id="IPR029058">
    <property type="entry name" value="AB_hydrolase_fold"/>
</dbReference>
<dbReference type="PANTHER" id="PTHR43194:SF5">
    <property type="entry name" value="PIMELOYL-[ACYL-CARRIER PROTEIN] METHYL ESTER ESTERASE"/>
    <property type="match status" value="1"/>
</dbReference>